<organism evidence="1">
    <name type="scientific">Arion vulgaris</name>
    <dbReference type="NCBI Taxonomy" id="1028688"/>
    <lineage>
        <taxon>Eukaryota</taxon>
        <taxon>Metazoa</taxon>
        <taxon>Spiralia</taxon>
        <taxon>Lophotrochozoa</taxon>
        <taxon>Mollusca</taxon>
        <taxon>Gastropoda</taxon>
        <taxon>Heterobranchia</taxon>
        <taxon>Euthyneura</taxon>
        <taxon>Panpulmonata</taxon>
        <taxon>Eupulmonata</taxon>
        <taxon>Stylommatophora</taxon>
        <taxon>Helicina</taxon>
        <taxon>Arionoidea</taxon>
        <taxon>Arionidae</taxon>
        <taxon>Arion</taxon>
    </lineage>
</organism>
<name>A0A0B7BU56_9EUPU</name>
<protein>
    <submittedName>
        <fullName evidence="1">Uncharacterized protein</fullName>
    </submittedName>
</protein>
<dbReference type="EMBL" id="HACG01048835">
    <property type="protein sequence ID" value="CEK95700.1"/>
    <property type="molecule type" value="Transcribed_RNA"/>
</dbReference>
<accession>A0A0B7BU56</accession>
<reference evidence="1" key="1">
    <citation type="submission" date="2014-12" db="EMBL/GenBank/DDBJ databases">
        <title>Insight into the proteome of Arion vulgaris.</title>
        <authorList>
            <person name="Aradska J."/>
            <person name="Bulat T."/>
            <person name="Smidak R."/>
            <person name="Sarate P."/>
            <person name="Gangsoo J."/>
            <person name="Sialana F."/>
            <person name="Bilban M."/>
            <person name="Lubec G."/>
        </authorList>
    </citation>
    <scope>NUCLEOTIDE SEQUENCE</scope>
    <source>
        <tissue evidence="1">Skin</tissue>
    </source>
</reference>
<gene>
    <name evidence="1" type="primary">ORF208380</name>
</gene>
<evidence type="ECO:0000313" key="1">
    <source>
        <dbReference type="EMBL" id="CEK95700.1"/>
    </source>
</evidence>
<sequence>MGTGFEFRFPMAYIIMYYVMMNSIKEEKDLFYSQLQATVDKAWHADPYGGSECQGRQE</sequence>
<proteinExistence type="predicted"/>
<dbReference type="AlphaFoldDB" id="A0A0B7BU56"/>